<feature type="compositionally biased region" description="Basic and acidic residues" evidence="4">
    <location>
        <begin position="264"/>
        <end position="284"/>
    </location>
</feature>
<dbReference type="PANTHER" id="PTHR24166">
    <property type="entry name" value="ROLLING PEBBLES, ISOFORM B"/>
    <property type="match status" value="1"/>
</dbReference>
<feature type="compositionally biased region" description="Polar residues" evidence="4">
    <location>
        <begin position="153"/>
        <end position="179"/>
    </location>
</feature>
<organism evidence="7 8">
    <name type="scientific">Fusarium circinatum</name>
    <name type="common">Pitch canker fungus</name>
    <name type="synonym">Gibberella circinata</name>
    <dbReference type="NCBI Taxonomy" id="48490"/>
    <lineage>
        <taxon>Eukaryota</taxon>
        <taxon>Fungi</taxon>
        <taxon>Dikarya</taxon>
        <taxon>Ascomycota</taxon>
        <taxon>Pezizomycotina</taxon>
        <taxon>Sordariomycetes</taxon>
        <taxon>Hypocreomycetidae</taxon>
        <taxon>Hypocreales</taxon>
        <taxon>Nectriaceae</taxon>
        <taxon>Fusarium</taxon>
        <taxon>Fusarium fujikuroi species complex</taxon>
    </lineage>
</organism>
<evidence type="ECO:0000256" key="6">
    <source>
        <dbReference type="SAM" id="SignalP"/>
    </source>
</evidence>
<sequence>MKASILTLPMSFAGLSMAVDLRSDIPEGYTIVPMTWVGPIEEGGKNYTFKGPLPRSGNGPPGYHHNPESTAAAEMELMSSTSREVCELYNGDGIVRCQGVAPVWEYICIIPKGFTNRRDGPKLELRYMTMEVAVHKEKLLKEHKGNNKIFQYFSRNDSPSRNNKTTVDQTTGNVNATENPKNDANKFRGQTLQRLIAFARIWFSETKPNGDQEGANQIPLPAIHDEEHGCGDHLFLRPTSDEDHEQHDPNSQQQQNRGSQSRPTIEDKQRQVPRREETQAEPKEYLTVIRDISPNAPNISLNLQNSQARTGIRAIAVIGTVLQVGVLVFFGIITYYHKVRPDFQKDDKAVAPYAFPMAATGTIMLVSGLFLCALVVESSTEEIQYEANEGTEFHILWIQQGQTVNDQVFESYATRPAQPSTTITKSFRSNDLRASREGGWVSGFLNLITIIGVAIGLLGFFLQFIGLRAMNSAASLAQLGAIGIMTICRALIRPGYSRSFKRTKLLPDFELDWLAHELGTTSSPAVDHAAQEQLSNVSTTTETGERNVTPGRWAVATGCKSRNGFKSLQEFAEKKDSSYAQELMEARREVCKLANFQSKASEEAIKLATAIEDALGILFPGGPSQESKENSIHNDFYSDGDNNSDSGGLSHGSNSHENVNHSDCLGFRWFINVIHDGPASSDGSREETESEIWLDLRYTQDSWSVLADSLDAVLSLWTYTSQGQKALRESEDNKADTDGIGKENDLWLRRKAPHTSLRLFGPGDANLEPQVLQDIEWWAPQSFRCLSRAKRLAMGHSAPEIGGFKAYPESRVVGHAPNISKIGSQTQEICFKLCRPDMKPGSTLRTGDFVIAVEGQDSLVHLYAKDLLFSFLCSAAKRAGIVATGRVELRRTTPINQEDETLKFLWNQELTELAEKFRHLGFGPDHEIWIGVIAAFSMADNLADNLPFPSAWFESVALEAADAFKAQGFHDAYSTYKKFLDSTQRYIRGKNAIREHALAFLVVALNDLKLQNHDDDMLSPSWALQFSLTKNKLGSIDQLPQLENAITQKDICGRNTLHYAAMKGRADILKLVKGLSRCAAAVARDCHGYTPLHYACLRGHTKCVRYLLFPNGDPKVQAFDGSFPMHLAAEGGSAKTLGVLIDWARLPPNAGIGKAIWRFKDHDGRLPVHRAVMRSNEEAIETLKVDMNEADISGRTSLHLAILSCEPRLIRMVYDLSTEKNKPDEQGLTALALAVDKGKWKAARVLIEAGADLNARNRMGQDVLDLAMDSGADLDLIQLLLQRGASISLSRNAGGYAPSAIHKAASYGDMKKRSGYY</sequence>
<dbReference type="PRINTS" id="PR01415">
    <property type="entry name" value="ANKYRIN"/>
</dbReference>
<comment type="caution">
    <text evidence="7">The sequence shown here is derived from an EMBL/GenBank/DDBJ whole genome shotgun (WGS) entry which is preliminary data.</text>
</comment>
<feature type="signal peptide" evidence="6">
    <location>
        <begin position="1"/>
        <end position="18"/>
    </location>
</feature>
<evidence type="ECO:0000313" key="7">
    <source>
        <dbReference type="EMBL" id="KAF5677474.1"/>
    </source>
</evidence>
<keyword evidence="5" id="KW-0472">Membrane</keyword>
<keyword evidence="5" id="KW-1133">Transmembrane helix</keyword>
<keyword evidence="8" id="KW-1185">Reference proteome</keyword>
<feature type="transmembrane region" description="Helical" evidence="5">
    <location>
        <begin position="440"/>
        <end position="462"/>
    </location>
</feature>
<feature type="transmembrane region" description="Helical" evidence="5">
    <location>
        <begin position="314"/>
        <end position="336"/>
    </location>
</feature>
<keyword evidence="2 3" id="KW-0040">ANK repeat</keyword>
<dbReference type="PROSITE" id="PS50297">
    <property type="entry name" value="ANK_REP_REGION"/>
    <property type="match status" value="2"/>
</dbReference>
<dbReference type="InterPro" id="IPR050889">
    <property type="entry name" value="Dendritic_Spine_Reg/Scaffold"/>
</dbReference>
<dbReference type="InterPro" id="IPR002110">
    <property type="entry name" value="Ankyrin_rpt"/>
</dbReference>
<feature type="repeat" description="ANK" evidence="3">
    <location>
        <begin position="1259"/>
        <end position="1292"/>
    </location>
</feature>
<keyword evidence="5" id="KW-0812">Transmembrane</keyword>
<dbReference type="PROSITE" id="PS50088">
    <property type="entry name" value="ANK_REPEAT"/>
    <property type="match status" value="3"/>
</dbReference>
<accession>A0A8H5TYH5</accession>
<feature type="region of interest" description="Disordered" evidence="4">
    <location>
        <begin position="622"/>
        <end position="655"/>
    </location>
</feature>
<feature type="compositionally biased region" description="Low complexity" evidence="4">
    <location>
        <begin position="250"/>
        <end position="262"/>
    </location>
</feature>
<dbReference type="EMBL" id="JAAQPE010000224">
    <property type="protein sequence ID" value="KAF5677474.1"/>
    <property type="molecule type" value="Genomic_DNA"/>
</dbReference>
<evidence type="ECO:0000313" key="8">
    <source>
        <dbReference type="Proteomes" id="UP000572754"/>
    </source>
</evidence>
<gene>
    <name evidence="7" type="ORF">FCIRC_6746</name>
</gene>
<feature type="region of interest" description="Disordered" evidence="4">
    <location>
        <begin position="223"/>
        <end position="284"/>
    </location>
</feature>
<evidence type="ECO:0000256" key="3">
    <source>
        <dbReference type="PROSITE-ProRule" id="PRU00023"/>
    </source>
</evidence>
<feature type="chain" id="PRO_5033986542" evidence="6">
    <location>
        <begin position="19"/>
        <end position="1317"/>
    </location>
</feature>
<reference evidence="7 8" key="2">
    <citation type="submission" date="2020-05" db="EMBL/GenBank/DDBJ databases">
        <title>Identification and distribution of gene clusters putatively required for synthesis of sphingolipid metabolism inhibitors in phylogenetically diverse species of the filamentous fungus Fusarium.</title>
        <authorList>
            <person name="Kim H.-S."/>
            <person name="Busman M."/>
            <person name="Brown D.W."/>
            <person name="Divon H."/>
            <person name="Uhlig S."/>
            <person name="Proctor R.H."/>
        </authorList>
    </citation>
    <scope>NUCLEOTIDE SEQUENCE [LARGE SCALE GENOMIC DNA]</scope>
    <source>
        <strain evidence="7 8">NRRL 25331</strain>
    </source>
</reference>
<dbReference type="Pfam" id="PF12796">
    <property type="entry name" value="Ank_2"/>
    <property type="match status" value="2"/>
</dbReference>
<feature type="compositionally biased region" description="Basic and acidic residues" evidence="4">
    <location>
        <begin position="223"/>
        <end position="248"/>
    </location>
</feature>
<reference evidence="8" key="1">
    <citation type="journal article" date="2020" name="BMC Genomics">
        <title>Correction to: Identification and distribution of gene clusters required for synthesis of sphingolipid metabolism inhibitors in diverse species of the filamentous fungus Fusarium.</title>
        <authorList>
            <person name="Kim H.S."/>
            <person name="Lohmar J.M."/>
            <person name="Busman M."/>
            <person name="Brown D.W."/>
            <person name="Naumann T.A."/>
            <person name="Divon H.H."/>
            <person name="Lysoe E."/>
            <person name="Uhlig S."/>
            <person name="Proctor R.H."/>
        </authorList>
    </citation>
    <scope>NUCLEOTIDE SEQUENCE [LARGE SCALE GENOMIC DNA]</scope>
    <source>
        <strain evidence="8">NRRL 25331</strain>
    </source>
</reference>
<dbReference type="InterPro" id="IPR036770">
    <property type="entry name" value="Ankyrin_rpt-contain_sf"/>
</dbReference>
<dbReference type="Gene3D" id="1.25.40.20">
    <property type="entry name" value="Ankyrin repeat-containing domain"/>
    <property type="match status" value="1"/>
</dbReference>
<evidence type="ECO:0000256" key="5">
    <source>
        <dbReference type="SAM" id="Phobius"/>
    </source>
</evidence>
<feature type="compositionally biased region" description="Polar residues" evidence="4">
    <location>
        <begin position="640"/>
        <end position="655"/>
    </location>
</feature>
<evidence type="ECO:0000256" key="1">
    <source>
        <dbReference type="ARBA" id="ARBA00022737"/>
    </source>
</evidence>
<feature type="region of interest" description="Disordered" evidence="4">
    <location>
        <begin position="153"/>
        <end position="187"/>
    </location>
</feature>
<protein>
    <submittedName>
        <fullName evidence="7">Ankyrin repeat protein</fullName>
    </submittedName>
</protein>
<evidence type="ECO:0000256" key="2">
    <source>
        <dbReference type="ARBA" id="ARBA00023043"/>
    </source>
</evidence>
<proteinExistence type="predicted"/>
<name>A0A8H5TYH5_FUSCI</name>
<evidence type="ECO:0000256" key="4">
    <source>
        <dbReference type="SAM" id="MobiDB-lite"/>
    </source>
</evidence>
<feature type="transmembrane region" description="Helical" evidence="5">
    <location>
        <begin position="357"/>
        <end position="376"/>
    </location>
</feature>
<dbReference type="SUPFAM" id="SSF48403">
    <property type="entry name" value="Ankyrin repeat"/>
    <property type="match status" value="1"/>
</dbReference>
<keyword evidence="6" id="KW-0732">Signal</keyword>
<feature type="repeat" description="ANK" evidence="3">
    <location>
        <begin position="1087"/>
        <end position="1108"/>
    </location>
</feature>
<dbReference type="SMART" id="SM00248">
    <property type="entry name" value="ANK"/>
    <property type="match status" value="7"/>
</dbReference>
<dbReference type="PANTHER" id="PTHR24166:SF48">
    <property type="entry name" value="PROTEIN VAPYRIN"/>
    <property type="match status" value="1"/>
</dbReference>
<dbReference type="Proteomes" id="UP000572754">
    <property type="component" value="Unassembled WGS sequence"/>
</dbReference>
<keyword evidence="1" id="KW-0677">Repeat</keyword>
<feature type="repeat" description="ANK" evidence="3">
    <location>
        <begin position="1226"/>
        <end position="1258"/>
    </location>
</feature>